<keyword evidence="5" id="KW-0456">Lyase</keyword>
<proteinExistence type="predicted"/>
<dbReference type="PRINTS" id="PR00150">
    <property type="entry name" value="PEPCARBXLASE"/>
</dbReference>
<dbReference type="RefSeq" id="WP_028326376.1">
    <property type="nucleotide sequence ID" value="NZ_JAAFNI010000001.1"/>
</dbReference>
<evidence type="ECO:0000256" key="1">
    <source>
        <dbReference type="ARBA" id="ARBA00003670"/>
    </source>
</evidence>
<comment type="catalytic activity">
    <reaction evidence="3">
        <text>oxaloacetate + phosphate = phosphoenolpyruvate + hydrogencarbonate</text>
        <dbReference type="Rhea" id="RHEA:28370"/>
        <dbReference type="ChEBI" id="CHEBI:16452"/>
        <dbReference type="ChEBI" id="CHEBI:17544"/>
        <dbReference type="ChEBI" id="CHEBI:43474"/>
        <dbReference type="ChEBI" id="CHEBI:58702"/>
        <dbReference type="EC" id="4.1.1.31"/>
    </reaction>
</comment>
<dbReference type="GO" id="GO:0006099">
    <property type="term" value="P:tricarboxylic acid cycle"/>
    <property type="evidence" value="ECO:0007669"/>
    <property type="project" value="InterPro"/>
</dbReference>
<dbReference type="InterPro" id="IPR015813">
    <property type="entry name" value="Pyrv/PenolPyrv_kinase-like_dom"/>
</dbReference>
<dbReference type="Gene3D" id="1.20.1440.90">
    <property type="entry name" value="Phosphoenolpyruvate/pyruvate domain"/>
    <property type="match status" value="1"/>
</dbReference>
<dbReference type="GeneID" id="63460039"/>
<dbReference type="SUPFAM" id="SSF51621">
    <property type="entry name" value="Phosphoenolpyruvate/pyruvate domain"/>
    <property type="match status" value="1"/>
</dbReference>
<dbReference type="PROSITE" id="PS00781">
    <property type="entry name" value="PEPCASE_1"/>
    <property type="match status" value="1"/>
</dbReference>
<gene>
    <name evidence="5" type="primary">ppc</name>
    <name evidence="5" type="ORF">SAMEA4475696_01846</name>
</gene>
<evidence type="ECO:0000313" key="5">
    <source>
        <dbReference type="EMBL" id="SNV23582.1"/>
    </source>
</evidence>
<protein>
    <recommendedName>
        <fullName evidence="2">Phosphoenolpyruvate carboxylase</fullName>
    </recommendedName>
</protein>
<accession>A0A239VND8</accession>
<dbReference type="Pfam" id="PF00311">
    <property type="entry name" value="PEPcase"/>
    <property type="match status" value="1"/>
</dbReference>
<keyword evidence="5" id="KW-0670">Pyruvate</keyword>
<dbReference type="InterPro" id="IPR021135">
    <property type="entry name" value="PEP_COase"/>
</dbReference>
<evidence type="ECO:0000256" key="3">
    <source>
        <dbReference type="ARBA" id="ARBA00048995"/>
    </source>
</evidence>
<dbReference type="STRING" id="1121387.GCA_000429885_00216"/>
<dbReference type="GO" id="GO:0005829">
    <property type="term" value="C:cytosol"/>
    <property type="evidence" value="ECO:0007669"/>
    <property type="project" value="TreeGrafter"/>
</dbReference>
<evidence type="ECO:0000313" key="6">
    <source>
        <dbReference type="Proteomes" id="UP000242637"/>
    </source>
</evidence>
<dbReference type="PANTHER" id="PTHR30523:SF6">
    <property type="entry name" value="PHOSPHOENOLPYRUVATE CARBOXYLASE"/>
    <property type="match status" value="1"/>
</dbReference>
<dbReference type="KEGG" id="dco:SAMEA4475696_1846"/>
<dbReference type="GO" id="GO:0008964">
    <property type="term" value="F:phosphoenolpyruvate carboxylase activity"/>
    <property type="evidence" value="ECO:0007669"/>
    <property type="project" value="UniProtKB-EC"/>
</dbReference>
<dbReference type="OrthoDB" id="9768133at2"/>
<evidence type="ECO:0000256" key="4">
    <source>
        <dbReference type="PROSITE-ProRule" id="PRU10111"/>
    </source>
</evidence>
<name>A0A239VND8_9MICO</name>
<dbReference type="PANTHER" id="PTHR30523">
    <property type="entry name" value="PHOSPHOENOLPYRUVATE CARBOXYLASE"/>
    <property type="match status" value="1"/>
</dbReference>
<dbReference type="GO" id="GO:0015977">
    <property type="term" value="P:carbon fixation"/>
    <property type="evidence" value="ECO:0007669"/>
    <property type="project" value="InterPro"/>
</dbReference>
<dbReference type="Proteomes" id="UP000242637">
    <property type="component" value="Chromosome 1"/>
</dbReference>
<dbReference type="InterPro" id="IPR018129">
    <property type="entry name" value="PEP_COase_Lys_AS"/>
</dbReference>
<feature type="active site" evidence="4">
    <location>
        <position position="143"/>
    </location>
</feature>
<reference evidence="5 6" key="1">
    <citation type="submission" date="2017-06" db="EMBL/GenBank/DDBJ databases">
        <authorList>
            <consortium name="Pathogen Informatics"/>
        </authorList>
    </citation>
    <scope>NUCLEOTIDE SEQUENCE [LARGE SCALE GENOMIC DNA]</scope>
    <source>
        <strain evidence="5 6">NCTC13039</strain>
    </source>
</reference>
<evidence type="ECO:0000256" key="2">
    <source>
        <dbReference type="ARBA" id="ARBA00022419"/>
    </source>
</evidence>
<comment type="function">
    <text evidence="1">Forms oxaloacetate, a four-carbon dicarboxylic acid source for the tricarboxylic acid cycle.</text>
</comment>
<organism evidence="5 6">
    <name type="scientific">Dermatophilus congolensis</name>
    <dbReference type="NCBI Taxonomy" id="1863"/>
    <lineage>
        <taxon>Bacteria</taxon>
        <taxon>Bacillati</taxon>
        <taxon>Actinomycetota</taxon>
        <taxon>Actinomycetes</taxon>
        <taxon>Micrococcales</taxon>
        <taxon>Dermatophilaceae</taxon>
        <taxon>Dermatophilus</taxon>
    </lineage>
</organism>
<sequence length="898" mass="98881">MSEAPQTQLPQTTTATLDSDLELLSTLHSHVLRDIGGEALLTRVAELVDACRAPHTTNSSTVEDILTDLTPTQARDLVNAVTVHLHLANLADERHRVRSLRHENDDYTDGIEAGGVAAAITALGSTAENALTGLRIHPVLTAHPTEARRRAITSALRRLASWLDEHDDPTAGPTARHTARQHMLEEIDILQRTSTLRRERPQPGDEVKTMTSIVENTLFDVVPQVYRATENALPDRENPTSPHIPAFIRFGSWIGADRDGNPYVTAAVTRATATQQFRVTLDLLAHRVEAIARTLTMDEHDTPATDSLIDDLARDAVRMPEQFTEITKDAPGEPHRQKLMVVAARVNATRNEHAGLAYASPHEMLTDLRLIQNSLHAAGDHRAANGNLQNLIWLVETFGFHLTELEVRQHSAVHEAVLTEALHLAGHDNAAELATDAIFLDHLATHGWPQRITPTSDKATEVLNTLRVMEYIQSRYGQRACGRYIVSFTRNAADLAAVRALARLATDNSELHLDVIPLFETGKDLQAAPHILRNWAELPSTQNWLTHANRAVEVMVGYSDSAKDVGPASATLTLDTAERALVTWANESNIHLTLFHGRGGSLGRGGGPLHRAIMAQPTGSVAGRFKCTEQGEVIFARYGDPTIGQRHLERLTSAVLLSDSPTIATPRENATEQYRELSNTIDTQSRGAFLALINKPGFADFLANVSPLDEIGELRLGSRPSRRSGTDTGRSLEDLRAIPWVFSWSQTRINLSGWYGLGSGLAAVDDIPLLRQAYTQWPLFAAMIDVAEMSLAKADRTIGNKFLDLGNRPDLTEQILTEFDLTRTLILNILEQDELLAHKPHLQTAIRLRQPYVDALSHLQHHALLALRHHTSTQDSHAWHRVLLLSVNGVSAGLQNTG</sequence>
<dbReference type="EMBL" id="LT906453">
    <property type="protein sequence ID" value="SNV23582.1"/>
    <property type="molecule type" value="Genomic_DNA"/>
</dbReference>
<keyword evidence="6" id="KW-1185">Reference proteome</keyword>
<dbReference type="AlphaFoldDB" id="A0A239VND8"/>